<dbReference type="AlphaFoldDB" id="A0A3M0CH79"/>
<dbReference type="EMBL" id="REFR01000010">
    <property type="protein sequence ID" value="RMB08938.1"/>
    <property type="molecule type" value="Genomic_DNA"/>
</dbReference>
<reference evidence="1 2" key="1">
    <citation type="submission" date="2018-10" db="EMBL/GenBank/DDBJ databases">
        <title>Genomic Encyclopedia of Archaeal and Bacterial Type Strains, Phase II (KMG-II): from individual species to whole genera.</title>
        <authorList>
            <person name="Goeker M."/>
        </authorList>
    </citation>
    <scope>NUCLEOTIDE SEQUENCE [LARGE SCALE GENOMIC DNA]</scope>
    <source>
        <strain evidence="1 2">DSM 25217</strain>
    </source>
</reference>
<protein>
    <submittedName>
        <fullName evidence="1">Uncharacterized protein</fullName>
    </submittedName>
</protein>
<organism evidence="1 2">
    <name type="scientific">Eilatimonas milleporae</name>
    <dbReference type="NCBI Taxonomy" id="911205"/>
    <lineage>
        <taxon>Bacteria</taxon>
        <taxon>Pseudomonadati</taxon>
        <taxon>Pseudomonadota</taxon>
        <taxon>Alphaproteobacteria</taxon>
        <taxon>Kordiimonadales</taxon>
        <taxon>Kordiimonadaceae</taxon>
        <taxon>Eilatimonas</taxon>
    </lineage>
</organism>
<gene>
    <name evidence="1" type="ORF">BXY39_1585</name>
</gene>
<evidence type="ECO:0000313" key="1">
    <source>
        <dbReference type="EMBL" id="RMB08938.1"/>
    </source>
</evidence>
<comment type="caution">
    <text evidence="1">The sequence shown here is derived from an EMBL/GenBank/DDBJ whole genome shotgun (WGS) entry which is preliminary data.</text>
</comment>
<evidence type="ECO:0000313" key="2">
    <source>
        <dbReference type="Proteomes" id="UP000271227"/>
    </source>
</evidence>
<proteinExistence type="predicted"/>
<dbReference type="Proteomes" id="UP000271227">
    <property type="component" value="Unassembled WGS sequence"/>
</dbReference>
<keyword evidence="2" id="KW-1185">Reference proteome</keyword>
<dbReference type="InParanoid" id="A0A3M0CH79"/>
<accession>A0A3M0CH79</accession>
<name>A0A3M0CH79_9PROT</name>
<sequence>MFTDCVTSCAAIGAEAGLSAVMDQPFPILG</sequence>